<accession>A0A1H4DD05</accession>
<evidence type="ECO:0000313" key="1">
    <source>
        <dbReference type="EMBL" id="SEA70621.1"/>
    </source>
</evidence>
<keyword evidence="2" id="KW-1185">Reference proteome</keyword>
<dbReference type="Gene3D" id="3.30.2220.10">
    <property type="entry name" value="rbstp2171"/>
    <property type="match status" value="1"/>
</dbReference>
<name>A0A1H4DD05_9BACT</name>
<reference evidence="1 2" key="1">
    <citation type="submission" date="2016-10" db="EMBL/GenBank/DDBJ databases">
        <authorList>
            <person name="de Groot N.N."/>
        </authorList>
    </citation>
    <scope>NUCLEOTIDE SEQUENCE [LARGE SCALE GENOMIC DNA]</scope>
    <source>
        <strain evidence="1 2">DSM 25383</strain>
    </source>
</reference>
<sequence>MSKTEIIGQATPEQIQEWKGKNGGVIFKITVTDKEEKKHVCYLRKPRRKDISAASVAARVDQLKFNETLMRQCWLGGDPEIRTDDDLFLAASGQVADIVEVAEAELEKL</sequence>
<dbReference type="AlphaFoldDB" id="A0A1H4DD05"/>
<organism evidence="1 2">
    <name type="scientific">Alistipes timonensis JC136</name>
    <dbReference type="NCBI Taxonomy" id="1033731"/>
    <lineage>
        <taxon>Bacteria</taxon>
        <taxon>Pseudomonadati</taxon>
        <taxon>Bacteroidota</taxon>
        <taxon>Bacteroidia</taxon>
        <taxon>Bacteroidales</taxon>
        <taxon>Rikenellaceae</taxon>
        <taxon>Alistipes</taxon>
    </lineage>
</organism>
<dbReference type="STRING" id="1033731.SAMN05444145_105239"/>
<dbReference type="Proteomes" id="UP000183253">
    <property type="component" value="Unassembled WGS sequence"/>
</dbReference>
<evidence type="ECO:0000313" key="2">
    <source>
        <dbReference type="Proteomes" id="UP000183253"/>
    </source>
</evidence>
<gene>
    <name evidence="1" type="ORF">SAMN05444145_105239</name>
</gene>
<dbReference type="RefSeq" id="WP_010260770.1">
    <property type="nucleotide sequence ID" value="NZ_CAEG01000005.1"/>
</dbReference>
<dbReference type="OrthoDB" id="885654at2"/>
<dbReference type="EMBL" id="FNRI01000005">
    <property type="protein sequence ID" value="SEA70621.1"/>
    <property type="molecule type" value="Genomic_DNA"/>
</dbReference>
<evidence type="ECO:0008006" key="3">
    <source>
        <dbReference type="Google" id="ProtNLM"/>
    </source>
</evidence>
<protein>
    <recommendedName>
        <fullName evidence="3">Phage XkdN-like tail assembly chaperone protein, TAC</fullName>
    </recommendedName>
</protein>
<proteinExistence type="predicted"/>